<dbReference type="AlphaFoldDB" id="A0A1E7FV32"/>
<dbReference type="PANTHER" id="PTHR22895">
    <property type="entry name" value="ARMADILLO REPEAT-CONTAINING PROTEIN 6"/>
    <property type="match status" value="1"/>
</dbReference>
<dbReference type="InParanoid" id="A0A1E7FV32"/>
<organism evidence="2 3">
    <name type="scientific">Fragilariopsis cylindrus CCMP1102</name>
    <dbReference type="NCBI Taxonomy" id="635003"/>
    <lineage>
        <taxon>Eukaryota</taxon>
        <taxon>Sar</taxon>
        <taxon>Stramenopiles</taxon>
        <taxon>Ochrophyta</taxon>
        <taxon>Bacillariophyta</taxon>
        <taxon>Bacillariophyceae</taxon>
        <taxon>Bacillariophycidae</taxon>
        <taxon>Bacillariales</taxon>
        <taxon>Bacillariaceae</taxon>
        <taxon>Fragilariopsis</taxon>
    </lineage>
</organism>
<keyword evidence="1" id="KW-0677">Repeat</keyword>
<evidence type="ECO:0000313" key="3">
    <source>
        <dbReference type="Proteomes" id="UP000095751"/>
    </source>
</evidence>
<dbReference type="SUPFAM" id="SSF48371">
    <property type="entry name" value="ARM repeat"/>
    <property type="match status" value="1"/>
</dbReference>
<protein>
    <submittedName>
        <fullName evidence="2">ARM repeat-containing protein</fullName>
    </submittedName>
</protein>
<dbReference type="PANTHER" id="PTHR22895:SF0">
    <property type="entry name" value="ARMADILLO REPEAT-CONTAINING PROTEIN 6"/>
    <property type="match status" value="1"/>
</dbReference>
<dbReference type="OrthoDB" id="49336at2759"/>
<gene>
    <name evidence="2" type="ORF">FRACYDRAFT_179666</name>
</gene>
<dbReference type="Proteomes" id="UP000095751">
    <property type="component" value="Unassembled WGS sequence"/>
</dbReference>
<proteinExistence type="predicted"/>
<dbReference type="Gene3D" id="1.25.10.10">
    <property type="entry name" value="Leucine-rich Repeat Variant"/>
    <property type="match status" value="1"/>
</dbReference>
<dbReference type="EMBL" id="KV784353">
    <property type="protein sequence ID" value="OEU22010.1"/>
    <property type="molecule type" value="Genomic_DNA"/>
</dbReference>
<dbReference type="InterPro" id="IPR011989">
    <property type="entry name" value="ARM-like"/>
</dbReference>
<reference evidence="2 3" key="1">
    <citation type="submission" date="2016-09" db="EMBL/GenBank/DDBJ databases">
        <title>Extensive genetic diversity and differential bi-allelic expression allows diatom success in the polar Southern Ocean.</title>
        <authorList>
            <consortium name="DOE Joint Genome Institute"/>
            <person name="Mock T."/>
            <person name="Otillar R.P."/>
            <person name="Strauss J."/>
            <person name="Dupont C."/>
            <person name="Frickenhaus S."/>
            <person name="Maumus F."/>
            <person name="Mcmullan M."/>
            <person name="Sanges R."/>
            <person name="Schmutz J."/>
            <person name="Toseland A."/>
            <person name="Valas R."/>
            <person name="Veluchamy A."/>
            <person name="Ward B.J."/>
            <person name="Allen A."/>
            <person name="Barry K."/>
            <person name="Falciatore A."/>
            <person name="Ferrante M."/>
            <person name="Fortunato A.E."/>
            <person name="Gloeckner G."/>
            <person name="Gruber A."/>
            <person name="Hipkin R."/>
            <person name="Janech M."/>
            <person name="Kroth P."/>
            <person name="Leese F."/>
            <person name="Lindquist E."/>
            <person name="Lyon B.R."/>
            <person name="Martin J."/>
            <person name="Mayer C."/>
            <person name="Parker M."/>
            <person name="Quesneville H."/>
            <person name="Raymond J."/>
            <person name="Uhlig C."/>
            <person name="Valentin K.U."/>
            <person name="Worden A.Z."/>
            <person name="Armbrust E.V."/>
            <person name="Bowler C."/>
            <person name="Green B."/>
            <person name="Moulton V."/>
            <person name="Van Oosterhout C."/>
            <person name="Grigoriev I."/>
        </authorList>
    </citation>
    <scope>NUCLEOTIDE SEQUENCE [LARGE SCALE GENOMIC DNA]</scope>
    <source>
        <strain evidence="2 3">CCMP1102</strain>
    </source>
</reference>
<dbReference type="KEGG" id="fcy:FRACYDRAFT_179666"/>
<dbReference type="InterPro" id="IPR016024">
    <property type="entry name" value="ARM-type_fold"/>
</dbReference>
<evidence type="ECO:0000313" key="2">
    <source>
        <dbReference type="EMBL" id="OEU22010.1"/>
    </source>
</evidence>
<keyword evidence="3" id="KW-1185">Reference proteome</keyword>
<sequence length="366" mass="39079">MKRFLKSKGGQDLQEHAISALSNLGAARSNVGFLVRDGSSSSSGDDDGNGDAVDAIVNAMGQYSECSIVQAKGCSAITNLASHDDSKLRLEIMNKGVGLAILYSSMAMHADDSTVQEAALKAVRNLCTDCETNQAKFIDIGVIDLVISAMDRHKDVPGLQEAGACVISILADYHNDTRILIGDNHGIDTILRAITVHLKHAGVVEWCNRALLTLTFDRHNAASCLEKTVDDDLPPAITVVIDAMMAHENVASIQEIGCATLANLANLGTDTSSSNLGVDPVQTKMYIVDGGTLDAITMAMVLHRNESRVQERACTLLLHLAIEDNHAAILAAIGIDMQLVKDAAKNFPDQCKKPANNLIRLLGVNR</sequence>
<accession>A0A1E7FV32</accession>
<name>A0A1E7FV32_9STRA</name>
<evidence type="ECO:0000256" key="1">
    <source>
        <dbReference type="ARBA" id="ARBA00022737"/>
    </source>
</evidence>